<accession>A0A7W7K997</accession>
<evidence type="ECO:0000313" key="2">
    <source>
        <dbReference type="Proteomes" id="UP000555448"/>
    </source>
</evidence>
<reference evidence="1 2" key="1">
    <citation type="submission" date="2020-08" db="EMBL/GenBank/DDBJ databases">
        <title>Functional genomics of gut bacteria from endangered species of beetles.</title>
        <authorList>
            <person name="Carlos-Shanley C."/>
        </authorList>
    </citation>
    <scope>NUCLEOTIDE SEQUENCE [LARGE SCALE GENOMIC DNA]</scope>
    <source>
        <strain evidence="1 2">S00245</strain>
    </source>
</reference>
<evidence type="ECO:0000313" key="1">
    <source>
        <dbReference type="EMBL" id="MBB4858330.1"/>
    </source>
</evidence>
<protein>
    <submittedName>
        <fullName evidence="1">Uncharacterized protein</fullName>
    </submittedName>
</protein>
<dbReference type="Proteomes" id="UP000555448">
    <property type="component" value="Unassembled WGS sequence"/>
</dbReference>
<keyword evidence="2" id="KW-1185">Reference proteome</keyword>
<sequence>MELDEERHATPGNRRYSFEPSFIVRGLADL</sequence>
<dbReference type="EMBL" id="JACHLR010000005">
    <property type="protein sequence ID" value="MBB4858330.1"/>
    <property type="molecule type" value="Genomic_DNA"/>
</dbReference>
<proteinExistence type="predicted"/>
<comment type="caution">
    <text evidence="1">The sequence shown here is derived from an EMBL/GenBank/DDBJ whole genome shotgun (WGS) entry which is preliminary data.</text>
</comment>
<organism evidence="1 2">
    <name type="scientific">Novosphingobium chloroacetimidivorans</name>
    <dbReference type="NCBI Taxonomy" id="1428314"/>
    <lineage>
        <taxon>Bacteria</taxon>
        <taxon>Pseudomonadati</taxon>
        <taxon>Pseudomonadota</taxon>
        <taxon>Alphaproteobacteria</taxon>
        <taxon>Sphingomonadales</taxon>
        <taxon>Sphingomonadaceae</taxon>
        <taxon>Novosphingobium</taxon>
    </lineage>
</organism>
<gene>
    <name evidence="1" type="ORF">HNO88_001649</name>
</gene>
<name>A0A7W7K997_9SPHN</name>
<dbReference type="AlphaFoldDB" id="A0A7W7K997"/>